<dbReference type="InterPro" id="IPR013783">
    <property type="entry name" value="Ig-like_fold"/>
</dbReference>
<gene>
    <name evidence="3" type="ORF">SAMN04488137_3994</name>
</gene>
<dbReference type="Proteomes" id="UP000199544">
    <property type="component" value="Unassembled WGS sequence"/>
</dbReference>
<proteinExistence type="predicted"/>
<dbReference type="OrthoDB" id="9805159at2"/>
<dbReference type="Gene3D" id="2.60.40.1180">
    <property type="entry name" value="Golgi alpha-mannosidase II"/>
    <property type="match status" value="1"/>
</dbReference>
<sequence>MKKSFGILMSLVLLLGIILVQLPQTAAAASYQKVVVRGSLAPLDWGTDNNPLTFQQDGTWKSNPIPLTGGNKLEFKYIRDDQWMDGSNLEFIPPQTGSYVFVFHPDDERKVDIRLVEGKGKVTLNVTVPASTPDWANVTIGTSLNKYNYSLTSLKKTGDKNYTIQLTGEPGQSFSYLYALGDAKYKEAKSEPRKATFTEAGQTVSDTVENWSAVPVAKSVTHDFNYQPFIPNHSDKVIVKATVEHYGPINKGGIYYTIDGSTPVGKRGLAKNGRFAPMYVTSKVSLGNGLYKSLLTGVIPKQKNDTRVKYKVDVWNTEGTGSQFADTNSILSADATEFAYYVDDYKSPQWAKNASIYHVFVDRFKDGNPSNNEPVDPDLSYDEQLKNWMGGDLQGVKDKISYIKSLGVNAIWISPVFKGPYFHGYHPADFLKIDPRFGDNKLMKEIIKEAHKNGMKVVYDLVPNHTSNQHPFFQDAIKNGTKSPFYNWYTFTNWPNEYKTFYGVTELPELNNDNLATRSYMMNKVVPFWLNDLGFDGFRLDYAKGPSYSFWVDFRHTVKKLNPNAFIYGEVWDSREKINTYAGKLDGALDFPMQTALLDVFAKGQSMQELSDAIRLNQSTYDPQYVMGTFLDNHDMPRFLFESKGDVNKLKQAAAAQFTLPGAPIIYYGTEVGLSQSKDQTTVDEYQDRYYREPMLWNKAKQNLELKKYYKKLIKLRNDEPALRTGKIKEWYSDDHVLVYERSNKHDRFLVVLNNGGNENITLQKSLGKGNELVLKNVWDKKDVIHPGKRDDLRISSKAGGIQIYEMVKGKKYSKKKAS</sequence>
<dbReference type="Gene3D" id="3.20.20.80">
    <property type="entry name" value="Glycosidases"/>
    <property type="match status" value="1"/>
</dbReference>
<feature type="domain" description="Glycosyl hydrolase family 13 catalytic" evidence="2">
    <location>
        <begin position="358"/>
        <end position="717"/>
    </location>
</feature>
<dbReference type="Gene3D" id="2.60.40.10">
    <property type="entry name" value="Immunoglobulins"/>
    <property type="match status" value="1"/>
</dbReference>
<dbReference type="InterPro" id="IPR006047">
    <property type="entry name" value="GH13_cat_dom"/>
</dbReference>
<dbReference type="EMBL" id="FNHW01000002">
    <property type="protein sequence ID" value="SDN30049.1"/>
    <property type="molecule type" value="Genomic_DNA"/>
</dbReference>
<dbReference type="SUPFAM" id="SSF51011">
    <property type="entry name" value="Glycosyl hydrolase domain"/>
    <property type="match status" value="1"/>
</dbReference>
<keyword evidence="1 3" id="KW-0326">Glycosidase</keyword>
<dbReference type="InterPro" id="IPR017853">
    <property type="entry name" value="GH"/>
</dbReference>
<organism evidence="3 4">
    <name type="scientific">Fictibacillus solisalsi</name>
    <dbReference type="NCBI Taxonomy" id="459525"/>
    <lineage>
        <taxon>Bacteria</taxon>
        <taxon>Bacillati</taxon>
        <taxon>Bacillota</taxon>
        <taxon>Bacilli</taxon>
        <taxon>Bacillales</taxon>
        <taxon>Fictibacillaceae</taxon>
        <taxon>Fictibacillus</taxon>
    </lineage>
</organism>
<evidence type="ECO:0000256" key="1">
    <source>
        <dbReference type="ARBA" id="ARBA00023295"/>
    </source>
</evidence>
<accession>A0A1H0A8R7</accession>
<evidence type="ECO:0000313" key="3">
    <source>
        <dbReference type="EMBL" id="SDN30049.1"/>
    </source>
</evidence>
<keyword evidence="4" id="KW-1185">Reference proteome</keyword>
<dbReference type="RefSeq" id="WP_090237361.1">
    <property type="nucleotide sequence ID" value="NZ_FNHW01000002.1"/>
</dbReference>
<dbReference type="InterPro" id="IPR045857">
    <property type="entry name" value="O16G_dom_2"/>
</dbReference>
<protein>
    <submittedName>
        <fullName evidence="3">Glycosidase</fullName>
    </submittedName>
</protein>
<dbReference type="AlphaFoldDB" id="A0A1H0A8R7"/>
<dbReference type="STRING" id="459525.SAMN04488137_3994"/>
<keyword evidence="1 3" id="KW-0378">Hydrolase</keyword>
<reference evidence="4" key="1">
    <citation type="submission" date="2016-10" db="EMBL/GenBank/DDBJ databases">
        <authorList>
            <person name="Varghese N."/>
            <person name="Submissions S."/>
        </authorList>
    </citation>
    <scope>NUCLEOTIDE SEQUENCE [LARGE SCALE GENOMIC DNA]</scope>
    <source>
        <strain evidence="4">CGMCC 1.6854</strain>
    </source>
</reference>
<dbReference type="Pfam" id="PF00128">
    <property type="entry name" value="Alpha-amylase"/>
    <property type="match status" value="1"/>
</dbReference>
<dbReference type="GO" id="GO:0005975">
    <property type="term" value="P:carbohydrate metabolic process"/>
    <property type="evidence" value="ECO:0007669"/>
    <property type="project" value="InterPro"/>
</dbReference>
<evidence type="ECO:0000313" key="4">
    <source>
        <dbReference type="Proteomes" id="UP000199544"/>
    </source>
</evidence>
<dbReference type="PANTHER" id="PTHR10357">
    <property type="entry name" value="ALPHA-AMYLASE FAMILY MEMBER"/>
    <property type="match status" value="1"/>
</dbReference>
<name>A0A1H0A8R7_9BACL</name>
<evidence type="ECO:0000259" key="2">
    <source>
        <dbReference type="SMART" id="SM00642"/>
    </source>
</evidence>
<dbReference type="GO" id="GO:0016798">
    <property type="term" value="F:hydrolase activity, acting on glycosyl bonds"/>
    <property type="evidence" value="ECO:0007669"/>
    <property type="project" value="UniProtKB-KW"/>
</dbReference>
<dbReference type="InterPro" id="IPR013780">
    <property type="entry name" value="Glyco_hydro_b"/>
</dbReference>
<dbReference type="SUPFAM" id="SSF51445">
    <property type="entry name" value="(Trans)glycosidases"/>
    <property type="match status" value="1"/>
</dbReference>
<dbReference type="Gene3D" id="3.90.400.10">
    <property type="entry name" value="Oligo-1,6-glucosidase, Domain 2"/>
    <property type="match status" value="1"/>
</dbReference>
<dbReference type="SMART" id="SM00642">
    <property type="entry name" value="Aamy"/>
    <property type="match status" value="1"/>
</dbReference>